<organism evidence="2 3">
    <name type="scientific">Thermopolyspora flexuosa</name>
    <dbReference type="NCBI Taxonomy" id="103836"/>
    <lineage>
        <taxon>Bacteria</taxon>
        <taxon>Bacillati</taxon>
        <taxon>Actinomycetota</taxon>
        <taxon>Actinomycetes</taxon>
        <taxon>Streptosporangiales</taxon>
        <taxon>Streptosporangiaceae</taxon>
        <taxon>Thermopolyspora</taxon>
    </lineage>
</organism>
<keyword evidence="3" id="KW-1185">Reference proteome</keyword>
<dbReference type="Proteomes" id="UP000319213">
    <property type="component" value="Unassembled WGS sequence"/>
</dbReference>
<dbReference type="EMBL" id="VFPQ01000001">
    <property type="protein sequence ID" value="TQM77177.1"/>
    <property type="molecule type" value="Genomic_DNA"/>
</dbReference>
<dbReference type="AlphaFoldDB" id="A0A543J2X9"/>
<sequence>MVVDMRTSDHPIDLSRADWRKSTYSNGNGGACVEVARNIPGVVAVRDSKDPSGPALVFSPGDWKAFLARVRAEGAALR</sequence>
<feature type="domain" description="DUF397" evidence="1">
    <location>
        <begin position="17"/>
        <end position="71"/>
    </location>
</feature>
<dbReference type="InterPro" id="IPR007278">
    <property type="entry name" value="DUF397"/>
</dbReference>
<accession>A0A543J2X9</accession>
<proteinExistence type="predicted"/>
<evidence type="ECO:0000259" key="1">
    <source>
        <dbReference type="Pfam" id="PF04149"/>
    </source>
</evidence>
<gene>
    <name evidence="2" type="ORF">FHX40_3933</name>
</gene>
<comment type="caution">
    <text evidence="2">The sequence shown here is derived from an EMBL/GenBank/DDBJ whole genome shotgun (WGS) entry which is preliminary data.</text>
</comment>
<evidence type="ECO:0000313" key="2">
    <source>
        <dbReference type="EMBL" id="TQM77177.1"/>
    </source>
</evidence>
<evidence type="ECO:0000313" key="3">
    <source>
        <dbReference type="Proteomes" id="UP000319213"/>
    </source>
</evidence>
<protein>
    <submittedName>
        <fullName evidence="2">Uncharacterized protein DUF397</fullName>
    </submittedName>
</protein>
<dbReference type="Pfam" id="PF04149">
    <property type="entry name" value="DUF397"/>
    <property type="match status" value="1"/>
</dbReference>
<reference evidence="2 3" key="1">
    <citation type="submission" date="2019-06" db="EMBL/GenBank/DDBJ databases">
        <title>Sequencing the genomes of 1000 actinobacteria strains.</title>
        <authorList>
            <person name="Klenk H.-P."/>
        </authorList>
    </citation>
    <scope>NUCLEOTIDE SEQUENCE [LARGE SCALE GENOMIC DNA]</scope>
    <source>
        <strain evidence="2 3">DSM 43186</strain>
    </source>
</reference>
<name>A0A543J2X9_9ACTN</name>